<dbReference type="OrthoDB" id="62581at2"/>
<dbReference type="SUPFAM" id="SSF55729">
    <property type="entry name" value="Acyl-CoA N-acyltransferases (Nat)"/>
    <property type="match status" value="1"/>
</dbReference>
<comment type="caution">
    <text evidence="1">The sequence shown here is derived from an EMBL/GenBank/DDBJ whole genome shotgun (WGS) entry which is preliminary data.</text>
</comment>
<dbReference type="Gene3D" id="3.40.630.30">
    <property type="match status" value="1"/>
</dbReference>
<sequence>MTKEVLKTDGGRLTLYWDAPEWDGVPTVAIGDIAFRSRADGKQILQQAIDMAGEKGFDRMVGPMSGDTWHSYRFVSESDGSPAFLMEPKEMPEARAAFHAAGFSVIGRYFSARQSLEDIGASPPESEGFRIEAWDGADPENLFRQVFHVSSQAFENNAFYKPITVEQFLTMYMPIVPMLKKELIVFARTPEGELAGFLFAIPDYAHGPESETVILKTYASLVRGAGRALVHACQTAAKSLGYKHLIHGLIHDANQSAERSEQEGGKIFRRYELLGLELND</sequence>
<keyword evidence="2" id="KW-1185">Reference proteome</keyword>
<dbReference type="EMBL" id="SZWE01000001">
    <property type="protein sequence ID" value="MRU16343.1"/>
    <property type="molecule type" value="Genomic_DNA"/>
</dbReference>
<accession>A0A844D3B4</accession>
<dbReference type="RefSeq" id="WP_154152408.1">
    <property type="nucleotide sequence ID" value="NZ_SZWE01000001.1"/>
</dbReference>
<evidence type="ECO:0000313" key="2">
    <source>
        <dbReference type="Proteomes" id="UP000564704"/>
    </source>
</evidence>
<gene>
    <name evidence="1" type="ORF">FDP25_12945</name>
</gene>
<protein>
    <recommendedName>
        <fullName evidence="3">N-acetyltransferase domain-containing protein</fullName>
    </recommendedName>
</protein>
<dbReference type="AlphaFoldDB" id="A0A844D3B4"/>
<evidence type="ECO:0000313" key="1">
    <source>
        <dbReference type="EMBL" id="MRU16343.1"/>
    </source>
</evidence>
<evidence type="ECO:0008006" key="3">
    <source>
        <dbReference type="Google" id="ProtNLM"/>
    </source>
</evidence>
<reference evidence="1 2" key="1">
    <citation type="submission" date="2019-05" db="EMBL/GenBank/DDBJ databases">
        <title>Roseovarius bejariae sp. nov., a moderately halophylic bacterium isolated from a saline soil in Rambla Salada (Murcia).</title>
        <authorList>
            <person name="Castro D.J."/>
            <person name="Gomez-Altuve A."/>
            <person name="Reina J.C."/>
            <person name="Rodriguez M."/>
            <person name="Sampedro I."/>
            <person name="Llamas I."/>
            <person name="Martinez-Checa F."/>
        </authorList>
    </citation>
    <scope>NUCLEOTIDE SEQUENCE [LARGE SCALE GENOMIC DNA]</scope>
    <source>
        <strain evidence="1 2">A21</strain>
    </source>
</reference>
<dbReference type="InterPro" id="IPR016181">
    <property type="entry name" value="Acyl_CoA_acyltransferase"/>
</dbReference>
<dbReference type="Proteomes" id="UP000564704">
    <property type="component" value="Unassembled WGS sequence"/>
</dbReference>
<name>A0A844D3B4_9RHOB</name>
<proteinExistence type="predicted"/>
<organism evidence="1 2">
    <name type="scientific">Roseovarius bejariae</name>
    <dbReference type="NCBI Taxonomy" id="2576383"/>
    <lineage>
        <taxon>Bacteria</taxon>
        <taxon>Pseudomonadati</taxon>
        <taxon>Pseudomonadota</taxon>
        <taxon>Alphaproteobacteria</taxon>
        <taxon>Rhodobacterales</taxon>
        <taxon>Roseobacteraceae</taxon>
        <taxon>Roseovarius</taxon>
    </lineage>
</organism>